<evidence type="ECO:0000256" key="1">
    <source>
        <dbReference type="ARBA" id="ARBA00004141"/>
    </source>
</evidence>
<gene>
    <name evidence="8" type="ORF">D3874_24695</name>
</gene>
<dbReference type="InterPro" id="IPR036259">
    <property type="entry name" value="MFS_trans_sf"/>
</dbReference>
<sequence>MSDSSVKPSPSWWRALAVYGERRVLVMLALGFSAGLPNLLVFDTLSGWLRDDGVSLAVIGFFSLATLAYSAKFLWAPLVDRYDIPLLSRRLGHRRSWMLAAQVAVMAGLILIAGQNPADNLGLVAAFAVFVGFSGATQDIVIDAWRIEAVEGAKQGAMAAAYQWGYRIAGLVAGGAALALAEAFTWNFSYAAMACLMIVGMIGVLTAPREASRAPRPAPRAGRPGLTPAIAAEWLVRAAILLIGALIVGAGLSGDPFTLTLLSSAVGSPDGFGLAPLWTVPPQAVFLQFGAVIVGLGLIVVACCPIPGIETPPGRTLAEAFGTPLAVFFRRYGRLAGPILALICVYRLSDFVLNIMNPFYLDLGFTKIEVAEVRKGFGLVMTMVGVFAGGYAVARFGILRSLLVGAFAGPASNLVFAWLALQGPDVPSLIVAIGIDNLASGFAGTCLIAYMSGLTSAGFTATQYALFSSLYALPGKLIASQSGRIVEGAARGAEDGGLFSAVMPWLSDLPPQAFAAGAAKAGTSPAALGAGYVTFFLYSVVIGLFAIVLCFVVVRRQSRDGRSV</sequence>
<dbReference type="Pfam" id="PF07690">
    <property type="entry name" value="MFS_1"/>
    <property type="match status" value="1"/>
</dbReference>
<dbReference type="PANTHER" id="PTHR12778">
    <property type="entry name" value="SOLUTE CARRIER FAMILY 33 ACETYL-COA TRANSPORTER -RELATED"/>
    <property type="match status" value="1"/>
</dbReference>
<protein>
    <submittedName>
        <fullName evidence="8">MFS transporter</fullName>
    </submittedName>
</protein>
<evidence type="ECO:0000313" key="8">
    <source>
        <dbReference type="EMBL" id="RJF89772.1"/>
    </source>
</evidence>
<feature type="transmembrane region" description="Helical" evidence="7">
    <location>
        <begin position="285"/>
        <end position="306"/>
    </location>
</feature>
<feature type="transmembrane region" description="Helical" evidence="7">
    <location>
        <begin position="190"/>
        <end position="208"/>
    </location>
</feature>
<accession>A0A418WIK0</accession>
<feature type="transmembrane region" description="Helical" evidence="7">
    <location>
        <begin position="24"/>
        <end position="42"/>
    </location>
</feature>
<feature type="transmembrane region" description="Helical" evidence="7">
    <location>
        <begin position="376"/>
        <end position="394"/>
    </location>
</feature>
<comment type="caution">
    <text evidence="8">The sequence shown here is derived from an EMBL/GenBank/DDBJ whole genome shotgun (WGS) entry which is preliminary data.</text>
</comment>
<evidence type="ECO:0000256" key="2">
    <source>
        <dbReference type="ARBA" id="ARBA00008335"/>
    </source>
</evidence>
<dbReference type="InterPro" id="IPR004752">
    <property type="entry name" value="AmpG_permease/AT-1"/>
</dbReference>
<keyword evidence="5 7" id="KW-1133">Transmembrane helix</keyword>
<feature type="transmembrane region" description="Helical" evidence="7">
    <location>
        <begin position="535"/>
        <end position="554"/>
    </location>
</feature>
<dbReference type="OrthoDB" id="9787815at2"/>
<evidence type="ECO:0000256" key="4">
    <source>
        <dbReference type="ARBA" id="ARBA00022692"/>
    </source>
</evidence>
<dbReference type="EMBL" id="QYUK01000011">
    <property type="protein sequence ID" value="RJF89772.1"/>
    <property type="molecule type" value="Genomic_DNA"/>
</dbReference>
<evidence type="ECO:0000256" key="7">
    <source>
        <dbReference type="SAM" id="Phobius"/>
    </source>
</evidence>
<evidence type="ECO:0000256" key="5">
    <source>
        <dbReference type="ARBA" id="ARBA00022989"/>
    </source>
</evidence>
<keyword evidence="4 7" id="KW-0812">Transmembrane</keyword>
<dbReference type="RefSeq" id="WP_119781980.1">
    <property type="nucleotide sequence ID" value="NZ_QYUK01000011.1"/>
</dbReference>
<keyword evidence="9" id="KW-1185">Reference proteome</keyword>
<feature type="transmembrane region" description="Helical" evidence="7">
    <location>
        <begin position="229"/>
        <end position="252"/>
    </location>
</feature>
<name>A0A418WIK0_9PROT</name>
<dbReference type="AlphaFoldDB" id="A0A418WIK0"/>
<keyword evidence="6 7" id="KW-0472">Membrane</keyword>
<evidence type="ECO:0000256" key="6">
    <source>
        <dbReference type="ARBA" id="ARBA00023136"/>
    </source>
</evidence>
<feature type="transmembrane region" description="Helical" evidence="7">
    <location>
        <begin position="54"/>
        <end position="75"/>
    </location>
</feature>
<dbReference type="Proteomes" id="UP000284605">
    <property type="component" value="Unassembled WGS sequence"/>
</dbReference>
<dbReference type="SUPFAM" id="SSF103473">
    <property type="entry name" value="MFS general substrate transporter"/>
    <property type="match status" value="2"/>
</dbReference>
<keyword evidence="3" id="KW-0813">Transport</keyword>
<dbReference type="GO" id="GO:0016020">
    <property type="term" value="C:membrane"/>
    <property type="evidence" value="ECO:0007669"/>
    <property type="project" value="UniProtKB-SubCell"/>
</dbReference>
<comment type="similarity">
    <text evidence="2">Belongs to the major facilitator superfamily.</text>
</comment>
<evidence type="ECO:0000256" key="3">
    <source>
        <dbReference type="ARBA" id="ARBA00022448"/>
    </source>
</evidence>
<evidence type="ECO:0000313" key="9">
    <source>
        <dbReference type="Proteomes" id="UP000284605"/>
    </source>
</evidence>
<feature type="transmembrane region" description="Helical" evidence="7">
    <location>
        <begin position="166"/>
        <end position="184"/>
    </location>
</feature>
<dbReference type="PANTHER" id="PTHR12778:SF10">
    <property type="entry name" value="MAJOR FACILITATOR SUPERFAMILY DOMAIN-CONTAINING PROTEIN 3"/>
    <property type="match status" value="1"/>
</dbReference>
<dbReference type="InterPro" id="IPR011701">
    <property type="entry name" value="MFS"/>
</dbReference>
<comment type="subcellular location">
    <subcellularLocation>
        <location evidence="1">Membrane</location>
        <topology evidence="1">Multi-pass membrane protein</topology>
    </subcellularLocation>
</comment>
<dbReference type="Gene3D" id="1.20.1250.20">
    <property type="entry name" value="MFS general substrate transporter like domains"/>
    <property type="match status" value="1"/>
</dbReference>
<dbReference type="GO" id="GO:0022857">
    <property type="term" value="F:transmembrane transporter activity"/>
    <property type="evidence" value="ECO:0007669"/>
    <property type="project" value="InterPro"/>
</dbReference>
<organism evidence="8 9">
    <name type="scientific">Oleomonas cavernae</name>
    <dbReference type="NCBI Taxonomy" id="2320859"/>
    <lineage>
        <taxon>Bacteria</taxon>
        <taxon>Pseudomonadati</taxon>
        <taxon>Pseudomonadota</taxon>
        <taxon>Alphaproteobacteria</taxon>
        <taxon>Acetobacterales</taxon>
        <taxon>Acetobacteraceae</taxon>
        <taxon>Oleomonas</taxon>
    </lineage>
</organism>
<reference evidence="8 9" key="1">
    <citation type="submission" date="2018-09" db="EMBL/GenBank/DDBJ databases">
        <authorList>
            <person name="Zhu H."/>
        </authorList>
    </citation>
    <scope>NUCLEOTIDE SEQUENCE [LARGE SCALE GENOMIC DNA]</scope>
    <source>
        <strain evidence="8 9">K1W22B-8</strain>
    </source>
</reference>
<proteinExistence type="inferred from homology"/>
<dbReference type="NCBIfam" id="TIGR00901">
    <property type="entry name" value="2A0125"/>
    <property type="match status" value="1"/>
</dbReference>
<feature type="transmembrane region" description="Helical" evidence="7">
    <location>
        <begin position="96"/>
        <end position="115"/>
    </location>
</feature>
<feature type="transmembrane region" description="Helical" evidence="7">
    <location>
        <begin position="121"/>
        <end position="145"/>
    </location>
</feature>